<keyword evidence="1" id="KW-1133">Transmembrane helix</keyword>
<name>A0ABN8JIG7_9HYPH</name>
<feature type="transmembrane region" description="Helical" evidence="1">
    <location>
        <begin position="12"/>
        <end position="30"/>
    </location>
</feature>
<evidence type="ECO:0000256" key="1">
    <source>
        <dbReference type="SAM" id="Phobius"/>
    </source>
</evidence>
<evidence type="ECO:0000313" key="2">
    <source>
        <dbReference type="EMBL" id="CAH2396925.1"/>
    </source>
</evidence>
<reference evidence="2" key="1">
    <citation type="submission" date="2022-03" db="EMBL/GenBank/DDBJ databases">
        <authorList>
            <person name="Brunel B."/>
        </authorList>
    </citation>
    <scope>NUCLEOTIDE SEQUENCE</scope>
    <source>
        <strain evidence="2">STM4922sample</strain>
    </source>
</reference>
<dbReference type="Pfam" id="PF05545">
    <property type="entry name" value="FixQ"/>
    <property type="match status" value="1"/>
</dbReference>
<dbReference type="PROSITE" id="PS51257">
    <property type="entry name" value="PROKAR_LIPOPROTEIN"/>
    <property type="match status" value="1"/>
</dbReference>
<dbReference type="InterPro" id="IPR008621">
    <property type="entry name" value="Cbb3-typ_cyt_oxidase_comp"/>
</dbReference>
<evidence type="ECO:0000313" key="3">
    <source>
        <dbReference type="Proteomes" id="UP001152604"/>
    </source>
</evidence>
<organism evidence="2 3">
    <name type="scientific">Mesorhizobium ventifaucium</name>
    <dbReference type="NCBI Taxonomy" id="666020"/>
    <lineage>
        <taxon>Bacteria</taxon>
        <taxon>Pseudomonadati</taxon>
        <taxon>Pseudomonadota</taxon>
        <taxon>Alphaproteobacteria</taxon>
        <taxon>Hyphomicrobiales</taxon>
        <taxon>Phyllobacteriaceae</taxon>
        <taxon>Mesorhizobium</taxon>
    </lineage>
</organism>
<dbReference type="EMBL" id="CAKXZS010000010">
    <property type="protein sequence ID" value="CAH2396925.1"/>
    <property type="molecule type" value="Genomic_DNA"/>
</dbReference>
<keyword evidence="3" id="KW-1185">Reference proteome</keyword>
<keyword evidence="1" id="KW-0812">Transmembrane</keyword>
<dbReference type="RefSeq" id="WP_040591650.1">
    <property type="nucleotide sequence ID" value="NZ_CAKXZS010000010.1"/>
</dbReference>
<dbReference type="CDD" id="cd01324">
    <property type="entry name" value="cbb3_Oxidase_CcoQ"/>
    <property type="match status" value="1"/>
</dbReference>
<comment type="caution">
    <text evidence="2">The sequence shown here is derived from an EMBL/GenBank/DDBJ whole genome shotgun (WGS) entry which is preliminary data.</text>
</comment>
<protein>
    <submittedName>
        <fullName evidence="2">Cytochrome c oxidase subunit CcoQ</fullName>
    </submittedName>
</protein>
<proteinExistence type="predicted"/>
<dbReference type="Proteomes" id="UP001152604">
    <property type="component" value="Unassembled WGS sequence"/>
</dbReference>
<sequence>MTYNFMRAFADTWGLLAMALFFVGCITFALRPGSRTRADEAAQIPLKDD</sequence>
<keyword evidence="1" id="KW-0472">Membrane</keyword>
<gene>
    <name evidence="2" type="ORF">MES4922_180049</name>
</gene>
<accession>A0ABN8JIG7</accession>